<keyword evidence="3" id="KW-0378">Hydrolase</keyword>
<evidence type="ECO:0000256" key="1">
    <source>
        <dbReference type="SAM" id="Phobius"/>
    </source>
</evidence>
<name>A0ABU0UUG6_ACIBI</name>
<reference evidence="3 4" key="1">
    <citation type="submission" date="2023-07" db="EMBL/GenBank/DDBJ databases">
        <title>Functional and genomic diversity of the sorghum phyllosphere microbiome.</title>
        <authorList>
            <person name="Shade A."/>
        </authorList>
    </citation>
    <scope>NUCLEOTIDE SEQUENCE [LARGE SCALE GENOMIC DNA]</scope>
    <source>
        <strain evidence="3 4">SORGH_AS_0887</strain>
    </source>
</reference>
<feature type="domain" description="DUF2726" evidence="2">
    <location>
        <begin position="44"/>
        <end position="150"/>
    </location>
</feature>
<keyword evidence="1" id="KW-0812">Transmembrane</keyword>
<dbReference type="EMBL" id="JAUTBK010000002">
    <property type="protein sequence ID" value="MDQ1207938.1"/>
    <property type="molecule type" value="Genomic_DNA"/>
</dbReference>
<accession>A0ABU0UUG6</accession>
<feature type="transmembrane region" description="Helical" evidence="1">
    <location>
        <begin position="12"/>
        <end position="31"/>
    </location>
</feature>
<keyword evidence="1" id="KW-0472">Membrane</keyword>
<keyword evidence="1" id="KW-1133">Transmembrane helix</keyword>
<evidence type="ECO:0000313" key="4">
    <source>
        <dbReference type="Proteomes" id="UP001233360"/>
    </source>
</evidence>
<dbReference type="Pfam" id="PF10881">
    <property type="entry name" value="DUF2726"/>
    <property type="match status" value="1"/>
</dbReference>
<keyword evidence="3" id="KW-0255">Endonuclease</keyword>
<sequence length="154" mass="17955">MGDINTVFDLVQIFFIIVGCLTTLALVLLVLKPVLFRKKQFFARPVITTFESKMFFQLKQAFPQYHVLAQVAFSALITSDQYKVRQQFNRKVTDFVILNEKLIVIAIIELDDPSHLDKVEQDRLRDQMLNEAGYRVLRYTEIPSIRQLSKDLSK</sequence>
<comment type="caution">
    <text evidence="3">The sequence shown here is derived from an EMBL/GenBank/DDBJ whole genome shotgun (WGS) entry which is preliminary data.</text>
</comment>
<evidence type="ECO:0000259" key="2">
    <source>
        <dbReference type="Pfam" id="PF10881"/>
    </source>
</evidence>
<gene>
    <name evidence="3" type="ORF">QE380_000861</name>
</gene>
<dbReference type="Gene3D" id="3.40.960.10">
    <property type="entry name" value="VSR Endonuclease"/>
    <property type="match status" value="1"/>
</dbReference>
<keyword evidence="4" id="KW-1185">Reference proteome</keyword>
<dbReference type="InterPro" id="IPR024402">
    <property type="entry name" value="DUF2726"/>
</dbReference>
<protein>
    <submittedName>
        <fullName evidence="3">Very-short-patch-repair endonuclease</fullName>
    </submittedName>
</protein>
<keyword evidence="3" id="KW-0540">Nuclease</keyword>
<dbReference type="Proteomes" id="UP001233360">
    <property type="component" value="Unassembled WGS sequence"/>
</dbReference>
<dbReference type="GO" id="GO:0004519">
    <property type="term" value="F:endonuclease activity"/>
    <property type="evidence" value="ECO:0007669"/>
    <property type="project" value="UniProtKB-KW"/>
</dbReference>
<organism evidence="3 4">
    <name type="scientific">Acinetobacter baylyi</name>
    <dbReference type="NCBI Taxonomy" id="202950"/>
    <lineage>
        <taxon>Bacteria</taxon>
        <taxon>Pseudomonadati</taxon>
        <taxon>Pseudomonadota</taxon>
        <taxon>Gammaproteobacteria</taxon>
        <taxon>Moraxellales</taxon>
        <taxon>Moraxellaceae</taxon>
        <taxon>Acinetobacter</taxon>
    </lineage>
</organism>
<evidence type="ECO:0000313" key="3">
    <source>
        <dbReference type="EMBL" id="MDQ1207938.1"/>
    </source>
</evidence>
<proteinExistence type="predicted"/>